<dbReference type="EMBL" id="BRYB01000102">
    <property type="protein sequence ID" value="GMI22810.1"/>
    <property type="molecule type" value="Genomic_DNA"/>
</dbReference>
<feature type="compositionally biased region" description="Low complexity" evidence="1">
    <location>
        <begin position="185"/>
        <end position="196"/>
    </location>
</feature>
<gene>
    <name evidence="2" type="ORF">TeGR_g11643</name>
</gene>
<protein>
    <recommendedName>
        <fullName evidence="4">GTP-binding protein</fullName>
    </recommendedName>
</protein>
<dbReference type="InterPro" id="IPR027417">
    <property type="entry name" value="P-loop_NTPase"/>
</dbReference>
<evidence type="ECO:0000313" key="3">
    <source>
        <dbReference type="Proteomes" id="UP001165060"/>
    </source>
</evidence>
<evidence type="ECO:0008006" key="4">
    <source>
        <dbReference type="Google" id="ProtNLM"/>
    </source>
</evidence>
<feature type="compositionally biased region" description="Basic residues" evidence="1">
    <location>
        <begin position="129"/>
        <end position="142"/>
    </location>
</feature>
<feature type="region of interest" description="Disordered" evidence="1">
    <location>
        <begin position="123"/>
        <end position="229"/>
    </location>
</feature>
<feature type="compositionally biased region" description="Polar residues" evidence="1">
    <location>
        <begin position="210"/>
        <end position="229"/>
    </location>
</feature>
<keyword evidence="3" id="KW-1185">Reference proteome</keyword>
<feature type="non-terminal residue" evidence="2">
    <location>
        <position position="1"/>
    </location>
</feature>
<evidence type="ECO:0000313" key="2">
    <source>
        <dbReference type="EMBL" id="GMI22810.1"/>
    </source>
</evidence>
<feature type="compositionally biased region" description="Pro residues" evidence="1">
    <location>
        <begin position="146"/>
        <end position="157"/>
    </location>
</feature>
<dbReference type="Proteomes" id="UP001165060">
    <property type="component" value="Unassembled WGS sequence"/>
</dbReference>
<organism evidence="2 3">
    <name type="scientific">Tetraparma gracilis</name>
    <dbReference type="NCBI Taxonomy" id="2962635"/>
    <lineage>
        <taxon>Eukaryota</taxon>
        <taxon>Sar</taxon>
        <taxon>Stramenopiles</taxon>
        <taxon>Ochrophyta</taxon>
        <taxon>Bolidophyceae</taxon>
        <taxon>Parmales</taxon>
        <taxon>Triparmaceae</taxon>
        <taxon>Tetraparma</taxon>
    </lineage>
</organism>
<proteinExistence type="predicted"/>
<comment type="caution">
    <text evidence="2">The sequence shown here is derived from an EMBL/GenBank/DDBJ whole genome shotgun (WGS) entry which is preliminary data.</text>
</comment>
<dbReference type="Gene3D" id="3.40.50.300">
    <property type="entry name" value="P-loop containing nucleotide triphosphate hydrolases"/>
    <property type="match status" value="1"/>
</dbReference>
<reference evidence="2 3" key="1">
    <citation type="journal article" date="2023" name="Commun. Biol.">
        <title>Genome analysis of Parmales, the sister group of diatoms, reveals the evolutionary specialization of diatoms from phago-mixotrophs to photoautotrophs.</title>
        <authorList>
            <person name="Ban H."/>
            <person name="Sato S."/>
            <person name="Yoshikawa S."/>
            <person name="Yamada K."/>
            <person name="Nakamura Y."/>
            <person name="Ichinomiya M."/>
            <person name="Sato N."/>
            <person name="Blanc-Mathieu R."/>
            <person name="Endo H."/>
            <person name="Kuwata A."/>
            <person name="Ogata H."/>
        </authorList>
    </citation>
    <scope>NUCLEOTIDE SEQUENCE [LARGE SCALE GENOMIC DNA]</scope>
</reference>
<sequence length="229" mass="25249">FSALFSGIGAVALVLDIFDETFDLNHVQRMLNRIKKETKDKTPPVTVVFNKWDLVDVTADYGFDVKAMYDLVFDVLDKELTPQGYASLRTSVKENRNVTEIFETAATNYFRWGKGTNDVLQDVSVGSVKKPKSKKKDKKKKDKPPPDAPPGMSPSPKSPVKKDMFAEEVVKPKALFEDEEKSADDAAASDAPAAATPRKRRTGGKKTATDHIQNAAKQALPQQGECTLS</sequence>
<evidence type="ECO:0000256" key="1">
    <source>
        <dbReference type="SAM" id="MobiDB-lite"/>
    </source>
</evidence>
<feature type="compositionally biased region" description="Basic and acidic residues" evidence="1">
    <location>
        <begin position="160"/>
        <end position="176"/>
    </location>
</feature>
<dbReference type="SUPFAM" id="SSF52540">
    <property type="entry name" value="P-loop containing nucleoside triphosphate hydrolases"/>
    <property type="match status" value="1"/>
</dbReference>
<accession>A0ABQ6MAY3</accession>
<name>A0ABQ6MAY3_9STRA</name>